<evidence type="ECO:0000256" key="2">
    <source>
        <dbReference type="SAM" id="MobiDB-lite"/>
    </source>
</evidence>
<feature type="region of interest" description="Disordered" evidence="2">
    <location>
        <begin position="212"/>
        <end position="246"/>
    </location>
</feature>
<evidence type="ECO:0000256" key="1">
    <source>
        <dbReference type="ARBA" id="ARBA00011187"/>
    </source>
</evidence>
<keyword evidence="4" id="KW-1185">Reference proteome</keyword>
<accession>V5GHV0</accession>
<comment type="subunit">
    <text evidence="1">Component of the pre-66S ribosomal particle.</text>
</comment>
<proteinExistence type="predicted"/>
<dbReference type="Proteomes" id="UP000019377">
    <property type="component" value="Unassembled WGS sequence"/>
</dbReference>
<dbReference type="STRING" id="1365824.V5GHV0"/>
<dbReference type="AlphaFoldDB" id="V5GHV0"/>
<dbReference type="EMBL" id="KI545891">
    <property type="protein sequence ID" value="EST05532.1"/>
    <property type="molecule type" value="Genomic_DNA"/>
</dbReference>
<dbReference type="GO" id="GO:0005730">
    <property type="term" value="C:nucleolus"/>
    <property type="evidence" value="ECO:0007669"/>
    <property type="project" value="InterPro"/>
</dbReference>
<dbReference type="InterPro" id="IPR015943">
    <property type="entry name" value="WD40/YVTN_repeat-like_dom_sf"/>
</dbReference>
<dbReference type="InterPro" id="IPR037379">
    <property type="entry name" value="WDR74/Nsa1"/>
</dbReference>
<feature type="compositionally biased region" description="Basic residues" evidence="2">
    <location>
        <begin position="527"/>
        <end position="543"/>
    </location>
</feature>
<dbReference type="GeneID" id="27421365"/>
<evidence type="ECO:0000313" key="4">
    <source>
        <dbReference type="Proteomes" id="UP000019377"/>
    </source>
</evidence>
<organism evidence="3 4">
    <name type="scientific">Kalmanozyma brasiliensis (strain GHG001)</name>
    <name type="common">Yeast</name>
    <name type="synonym">Pseudozyma brasiliensis</name>
    <dbReference type="NCBI Taxonomy" id="1365824"/>
    <lineage>
        <taxon>Eukaryota</taxon>
        <taxon>Fungi</taxon>
        <taxon>Dikarya</taxon>
        <taxon>Basidiomycota</taxon>
        <taxon>Ustilaginomycotina</taxon>
        <taxon>Ustilaginomycetes</taxon>
        <taxon>Ustilaginales</taxon>
        <taxon>Ustilaginaceae</taxon>
        <taxon>Kalmanozyma</taxon>
    </lineage>
</organism>
<dbReference type="GO" id="GO:0030687">
    <property type="term" value="C:preribosome, large subunit precursor"/>
    <property type="evidence" value="ECO:0007669"/>
    <property type="project" value="TreeGrafter"/>
</dbReference>
<dbReference type="GO" id="GO:0042273">
    <property type="term" value="P:ribosomal large subunit biogenesis"/>
    <property type="evidence" value="ECO:0007669"/>
    <property type="project" value="InterPro"/>
</dbReference>
<dbReference type="PANTHER" id="PTHR16038">
    <property type="entry name" value="NOP SEVEN ASSOCIATED PROTEIN 1"/>
    <property type="match status" value="1"/>
</dbReference>
<dbReference type="OrthoDB" id="18388at2759"/>
<dbReference type="PANTHER" id="PTHR16038:SF4">
    <property type="entry name" value="WD REPEAT-CONTAINING PROTEIN 74"/>
    <property type="match status" value="1"/>
</dbReference>
<dbReference type="HOGENOM" id="CLU_475766_0_0_1"/>
<dbReference type="Gene3D" id="2.130.10.10">
    <property type="entry name" value="YVTN repeat-like/Quinoprotein amine dehydrogenase"/>
    <property type="match status" value="1"/>
</dbReference>
<dbReference type="InterPro" id="IPR011047">
    <property type="entry name" value="Quinoprotein_ADH-like_sf"/>
</dbReference>
<gene>
    <name evidence="3" type="ORF">PSEUBRA_SCAF5g02384</name>
</gene>
<sequence length="543" mass="57551">MSTDNVVLEDPSSSHRVYIGDSIGCLRVAQCDPPSSLPKDFAGPSIRPLILPNFKSHSDHAVQRIATGVLGSDTYVVALARKNATIDVIQIINQSLPSTSTAPAPSSELQANILCTVYETQMKAGIHRFIGLAVSTQGIYTITSSGIFRFTPISVTSAGTETNATLGEATVIDILPSPLQHAHFYPPTDPTHFCYGGEDVPLSLWHIPTSLSDQPPEGDMSVESAKTDDLAGLNSKQRKRKRQLEAKTKARELVWGEVWRAKNLPNDNLSLPRRANITATCILALTEEADGLGESSVIAVGTKDGLVRIFQPGGPSRRHVREMRVVPAGQGAVKTLCASSSALDSTRGGLLFAGDTGSKLSAVDWQTGAVVYAYKGAGQVGATLSMTVLPDDKSEALVTVSSDSLVRLHSTVPAGLAVPKPGMSAEKGEAMWSKMMASSTTQSVHAMPTAVVWDGVVPPGLKGVKDGEEEEEDEVWANMQEVSGRDGRGAKVNGPADGVAEDDDDHDEEEDEESEPEAAKGNGSNGKAKRKGGKPAQPKKSRK</sequence>
<evidence type="ECO:0000313" key="3">
    <source>
        <dbReference type="EMBL" id="EST05532.1"/>
    </source>
</evidence>
<dbReference type="SUPFAM" id="SSF50998">
    <property type="entry name" value="Quinoprotein alcohol dehydrogenase-like"/>
    <property type="match status" value="1"/>
</dbReference>
<dbReference type="RefSeq" id="XP_016290521.1">
    <property type="nucleotide sequence ID" value="XM_016438669.1"/>
</dbReference>
<evidence type="ECO:0008006" key="5">
    <source>
        <dbReference type="Google" id="ProtNLM"/>
    </source>
</evidence>
<feature type="compositionally biased region" description="Acidic residues" evidence="2">
    <location>
        <begin position="499"/>
        <end position="516"/>
    </location>
</feature>
<dbReference type="eggNOG" id="KOG3881">
    <property type="taxonomic scope" value="Eukaryota"/>
</dbReference>
<dbReference type="OMA" id="PRRANIT"/>
<name>V5GHV0_KALBG</name>
<reference evidence="4" key="1">
    <citation type="journal article" date="2013" name="Genome Announc.">
        <title>Draft genome sequence of Pseudozyma brasiliensis sp. nov. strain GHG001, a high producer of endo-1,4-xylanase isolated from an insect pest of sugarcane.</title>
        <authorList>
            <person name="Oliveira J.V.D.C."/>
            <person name="dos Santos R.A.C."/>
            <person name="Borges T.A."/>
            <person name="Riano-Pachon D.M."/>
            <person name="Goldman G.H."/>
        </authorList>
    </citation>
    <scope>NUCLEOTIDE SEQUENCE [LARGE SCALE GENOMIC DNA]</scope>
    <source>
        <strain evidence="4">GHG001</strain>
    </source>
</reference>
<feature type="region of interest" description="Disordered" evidence="2">
    <location>
        <begin position="461"/>
        <end position="543"/>
    </location>
</feature>
<protein>
    <recommendedName>
        <fullName evidence="5">Ribosome biogenesis protein NSA1</fullName>
    </recommendedName>
</protein>